<comment type="caution">
    <text evidence="2">The sequence shown here is derived from an EMBL/GenBank/DDBJ whole genome shotgun (WGS) entry which is preliminary data.</text>
</comment>
<dbReference type="AlphaFoldDB" id="A0A427YHK4"/>
<protein>
    <submittedName>
        <fullName evidence="2">Uncharacterized protein</fullName>
    </submittedName>
</protein>
<name>A0A427YHK4_9TREE</name>
<sequence>MSASPPAADAAAPHAPAEIAESPRDAKASGPSTGLALPESAVQQCRLHMVLRFPAWTRLLGEDAGMGEWSGLHAWYSADGTFWPWGRVFRESQDRCPSILRSRHGVHGSRQSDGIWLEVLIRGVLETSPAVAALLVLIVGLMATRESKAQTAAKVVVSVCTLARESIYVIYGAEQAL</sequence>
<feature type="compositionally biased region" description="Low complexity" evidence="1">
    <location>
        <begin position="1"/>
        <end position="20"/>
    </location>
</feature>
<reference evidence="2 3" key="1">
    <citation type="submission" date="2018-11" db="EMBL/GenBank/DDBJ databases">
        <title>Genome sequence of Saitozyma podzolica DSM 27192.</title>
        <authorList>
            <person name="Aliyu H."/>
            <person name="Gorte O."/>
            <person name="Ochsenreither K."/>
        </authorList>
    </citation>
    <scope>NUCLEOTIDE SEQUENCE [LARGE SCALE GENOMIC DNA]</scope>
    <source>
        <strain evidence="2 3">DSM 27192</strain>
    </source>
</reference>
<feature type="region of interest" description="Disordered" evidence="1">
    <location>
        <begin position="1"/>
        <end position="35"/>
    </location>
</feature>
<dbReference type="Proteomes" id="UP000279259">
    <property type="component" value="Unassembled WGS sequence"/>
</dbReference>
<accession>A0A427YHK4</accession>
<proteinExistence type="predicted"/>
<keyword evidence="3" id="KW-1185">Reference proteome</keyword>
<dbReference type="EMBL" id="RSCD01000010">
    <property type="protein sequence ID" value="RSH90629.1"/>
    <property type="molecule type" value="Genomic_DNA"/>
</dbReference>
<organism evidence="2 3">
    <name type="scientific">Saitozyma podzolica</name>
    <dbReference type="NCBI Taxonomy" id="1890683"/>
    <lineage>
        <taxon>Eukaryota</taxon>
        <taxon>Fungi</taxon>
        <taxon>Dikarya</taxon>
        <taxon>Basidiomycota</taxon>
        <taxon>Agaricomycotina</taxon>
        <taxon>Tremellomycetes</taxon>
        <taxon>Tremellales</taxon>
        <taxon>Trimorphomycetaceae</taxon>
        <taxon>Saitozyma</taxon>
    </lineage>
</organism>
<evidence type="ECO:0000313" key="3">
    <source>
        <dbReference type="Proteomes" id="UP000279259"/>
    </source>
</evidence>
<evidence type="ECO:0000313" key="2">
    <source>
        <dbReference type="EMBL" id="RSH90629.1"/>
    </source>
</evidence>
<gene>
    <name evidence="2" type="ORF">EHS25_001234</name>
</gene>
<evidence type="ECO:0000256" key="1">
    <source>
        <dbReference type="SAM" id="MobiDB-lite"/>
    </source>
</evidence>